<protein>
    <submittedName>
        <fullName evidence="3">Heavy-metal-associated domain-containing protein</fullName>
    </submittedName>
</protein>
<keyword evidence="1" id="KW-0732">Signal</keyword>
<accession>A0ABS5KCQ2</accession>
<dbReference type="CDD" id="cd00371">
    <property type="entry name" value="HMA"/>
    <property type="match status" value="1"/>
</dbReference>
<feature type="chain" id="PRO_5046662165" evidence="1">
    <location>
        <begin position="20"/>
        <end position="144"/>
    </location>
</feature>
<dbReference type="InterPro" id="IPR036163">
    <property type="entry name" value="HMA_dom_sf"/>
</dbReference>
<feature type="domain" description="HMA" evidence="2">
    <location>
        <begin position="21"/>
        <end position="87"/>
    </location>
</feature>
<name>A0ABS5KCQ2_9BACT</name>
<sequence>MKTKILVLAMVFSTVLTMAGEKSETFKVYGNCGMCEKRIEGAAKELKGVSAADWDQKNKMMRVVYDDQQVEITNIHLAIANAGHDTGMQMAKDDTYSKLPGCCKYERAAISSQKEGMHMKHNKGEGESGCTMPKKANASGCCGK</sequence>
<reference evidence="3 4" key="1">
    <citation type="journal article" date="2014" name="Int. J. Syst. Evol. Microbiol.">
        <title>Carboxylicivirga gen. nov. in the family Marinilabiliaceae with two novel species, Carboxylicivirga mesophila sp. nov. and Carboxylicivirga taeanensis sp. nov., and reclassification of Cytophaga fermentans as Saccharicrinis fermentans gen. nov., comb. nov.</title>
        <authorList>
            <person name="Yang S.H."/>
            <person name="Seo H.S."/>
            <person name="Woo J.H."/>
            <person name="Oh H.M."/>
            <person name="Jang H."/>
            <person name="Lee J.H."/>
            <person name="Kim S.J."/>
            <person name="Kwon K.K."/>
        </authorList>
    </citation>
    <scope>NUCLEOTIDE SEQUENCE [LARGE SCALE GENOMIC DNA]</scope>
    <source>
        <strain evidence="3 4">JCM 18290</strain>
    </source>
</reference>
<evidence type="ECO:0000256" key="1">
    <source>
        <dbReference type="SAM" id="SignalP"/>
    </source>
</evidence>
<dbReference type="SUPFAM" id="SSF55008">
    <property type="entry name" value="HMA, heavy metal-associated domain"/>
    <property type="match status" value="1"/>
</dbReference>
<organism evidence="3 4">
    <name type="scientific">Carboxylicivirga mesophila</name>
    <dbReference type="NCBI Taxonomy" id="1166478"/>
    <lineage>
        <taxon>Bacteria</taxon>
        <taxon>Pseudomonadati</taxon>
        <taxon>Bacteroidota</taxon>
        <taxon>Bacteroidia</taxon>
        <taxon>Marinilabiliales</taxon>
        <taxon>Marinilabiliaceae</taxon>
        <taxon>Carboxylicivirga</taxon>
    </lineage>
</organism>
<dbReference type="Proteomes" id="UP000721861">
    <property type="component" value="Unassembled WGS sequence"/>
</dbReference>
<dbReference type="Gene3D" id="3.30.70.100">
    <property type="match status" value="1"/>
</dbReference>
<evidence type="ECO:0000259" key="2">
    <source>
        <dbReference type="PROSITE" id="PS50846"/>
    </source>
</evidence>
<gene>
    <name evidence="3" type="ORF">KEM09_14635</name>
</gene>
<proteinExistence type="predicted"/>
<dbReference type="Pfam" id="PF00403">
    <property type="entry name" value="HMA"/>
    <property type="match status" value="1"/>
</dbReference>
<dbReference type="EMBL" id="JAGUCN010000017">
    <property type="protein sequence ID" value="MBS2212652.1"/>
    <property type="molecule type" value="Genomic_DNA"/>
</dbReference>
<keyword evidence="4" id="KW-1185">Reference proteome</keyword>
<dbReference type="PROSITE" id="PS50846">
    <property type="entry name" value="HMA_2"/>
    <property type="match status" value="1"/>
</dbReference>
<evidence type="ECO:0000313" key="3">
    <source>
        <dbReference type="EMBL" id="MBS2212652.1"/>
    </source>
</evidence>
<comment type="caution">
    <text evidence="3">The sequence shown here is derived from an EMBL/GenBank/DDBJ whole genome shotgun (WGS) entry which is preliminary data.</text>
</comment>
<feature type="signal peptide" evidence="1">
    <location>
        <begin position="1"/>
        <end position="19"/>
    </location>
</feature>
<dbReference type="InterPro" id="IPR006121">
    <property type="entry name" value="HMA_dom"/>
</dbReference>
<dbReference type="RefSeq" id="WP_212229420.1">
    <property type="nucleotide sequence ID" value="NZ_JAGUCN010000017.1"/>
</dbReference>
<evidence type="ECO:0000313" key="4">
    <source>
        <dbReference type="Proteomes" id="UP000721861"/>
    </source>
</evidence>